<dbReference type="InterPro" id="IPR007452">
    <property type="entry name" value="TamB_C"/>
</dbReference>
<evidence type="ECO:0000259" key="7">
    <source>
        <dbReference type="Pfam" id="PF04357"/>
    </source>
</evidence>
<protein>
    <recommendedName>
        <fullName evidence="7">Translocation and assembly module TamB C-terminal domain-containing protein</fullName>
    </recommendedName>
</protein>
<evidence type="ECO:0000256" key="6">
    <source>
        <dbReference type="SAM" id="Phobius"/>
    </source>
</evidence>
<feature type="transmembrane region" description="Helical" evidence="6">
    <location>
        <begin position="12"/>
        <end position="35"/>
    </location>
</feature>
<dbReference type="Pfam" id="PF04357">
    <property type="entry name" value="TamB"/>
    <property type="match status" value="1"/>
</dbReference>
<keyword evidence="10" id="KW-1185">Reference proteome</keyword>
<accession>A0A0V8A0C7</accession>
<keyword evidence="5" id="KW-0175">Coiled coil</keyword>
<dbReference type="OrthoDB" id="536281at2"/>
<feature type="coiled-coil region" evidence="5">
    <location>
        <begin position="1281"/>
        <end position="1308"/>
    </location>
</feature>
<evidence type="ECO:0000256" key="2">
    <source>
        <dbReference type="ARBA" id="ARBA00022692"/>
    </source>
</evidence>
<dbReference type="GO" id="GO:0009306">
    <property type="term" value="P:protein secretion"/>
    <property type="evidence" value="ECO:0007669"/>
    <property type="project" value="InterPro"/>
</dbReference>
<name>A0A0V8A0C7_9CYAN</name>
<evidence type="ECO:0000256" key="5">
    <source>
        <dbReference type="SAM" id="Coils"/>
    </source>
</evidence>
<evidence type="ECO:0000256" key="1">
    <source>
        <dbReference type="ARBA" id="ARBA00004167"/>
    </source>
</evidence>
<dbReference type="Proteomes" id="UP000053372">
    <property type="component" value="Unassembled WGS sequence"/>
</dbReference>
<evidence type="ECO:0000313" key="10">
    <source>
        <dbReference type="Proteomes" id="UP000053372"/>
    </source>
</evidence>
<evidence type="ECO:0000313" key="8">
    <source>
        <dbReference type="EMBL" id="KST66886.1"/>
    </source>
</evidence>
<comment type="caution">
    <text evidence="9">The sequence shown here is derived from an EMBL/GenBank/DDBJ whole genome shotgun (WGS) entry which is preliminary data.</text>
</comment>
<keyword evidence="2 6" id="KW-0812">Transmembrane</keyword>
<dbReference type="RefSeq" id="WP_027842385.1">
    <property type="nucleotide sequence ID" value="NZ_LMTZ01000002.1"/>
</dbReference>
<feature type="domain" description="Translocation and assembly module TamB C-terminal" evidence="7">
    <location>
        <begin position="1589"/>
        <end position="1972"/>
    </location>
</feature>
<dbReference type="PANTHER" id="PTHR34457:SF3">
    <property type="entry name" value="PROTEIN TIC236, CHLOROPLASTIC"/>
    <property type="match status" value="1"/>
</dbReference>
<dbReference type="EMBL" id="LMTZ01000002">
    <property type="protein sequence ID" value="KST70224.1"/>
    <property type="molecule type" value="Genomic_DNA"/>
</dbReference>
<sequence>MTISLNNKSTRLLFISRTGMAVGGILAVTMASGLWRLRNFVEKELAPLAEESLTNILKRPIELGDVQDFSLIGVQFGASMIPQTATDSDRVIAEAVEVGFDPLQLLFHRKLKLDVTLVNPDVYIEQDEKGAWVDISINNTGQEGFIKTDLDKIRLHNANLVLVPYRSQEGKVRNFPVPKSQGATGLNGNKSAISLKLDGVHGIAQLSDDYQLVKFRVKGNPILGGSVALEGEARPQTLAFNFNLKAREIFASDITRLIPLPVNFQAGRARGDLNIQWSPGKQALLSGRADFEDLNLKVPQAPKAFVKSHGRVHFDGLKMTLRDVATNYGKLPLLGQGTIHTVNGYDLKAKVNGVDCKIAQKTLGFTLPIDTTGLLKADLKLTGKLYNPLLLGNVRSIEAAKIDKVNLKSASGQFSFTPASGLVKLTNLRGEAVLGGQAIGGGIIQLGEQPEVKLNFQAKNFSGDAIAKLYQTIPPIRIGNVGAQVSINGTPSSAQTTVQFRAPQATYPMHGEVVVAPDKSVSFRDVKLAVAGGRVNVRGNWDEKVWKAIADADGVRVERFANPELLENISLGDATLKGRLIISGKSNSFGVATIRSQNARISLAGGTVAISEVELNEQEFNAKLVANEVQLARLLEQVSPFDPLDASLDGSLQISGSRQETNVKNLRVRGEGKLNLAGGTVNAKNIELDNGSYRAKLFANNIQLQQLVPQLSGQLQGFVKGEFDVTGSAESFSPSSIKANGNAQLSLPGGAIYAKEIQVANGQYQTKLQANKIPLEKLAPQLPKHFQGQLTGEFNLAGSLTSLQTQGIHGQGEARLDVGSGTLTASDIKVVGDRYRTQITARNLPLQSLAPVPSQVQGGLNGELKVTGSLESLQPEDIHKHVEAVGEAKLNLAGGEASIDNIQIAKGNYQAFVDASGVQLNQLHPDLQGQLQGNLQLTGKLSQLNLAGAQAAGKVELSQGIPGIERPLQTTFAWDGQKLNIKQAEAPGFSAKGYISANAETGGMPEITNLNLDITAKDYDLNSLPLNLPKVVRVAGKADFQGKVTGKLPVPNVRGQVSVKDLRVNQLDFEPLLHGSIQAASGGGLNLNVAGQNDRIAFDLDRNQQPRSFSMRHNQAFASGKLRGNNLAIKTEKIPLKLFNLNLPPTSMVGPGSVAGSLSGNFQVNKKTFATTGDLTIDRPQIGRIEGDRLLAKFNLDRNKITLKNSSFIKNKSKYEAVGTIIQGNQGPRLQGEINVNQGKAQDVLAAFQLFELEDFQRGFNRPTYGKAAELGETQVVGLANQSLYTQLQRFSEVKERLNRQKQQERDASPLPKIADLKGTFDTKIKIDTLTTKEPKVEFNFQGQDFAWGKKNQPGRFYNFEQIIAQGKLDRGILQLRPLRVESKNQLVAFTGNIGGTEQFGQLKVNNFPLQMLNNFVELPISLNGNINATAALSGSVENPQARGELEITDGYLNQQGLHSASASFSYSNGRLNFGSDVAITSEEPVRIKGSVPYQLHESTFASENKNIQLDLQVKDRGLALLNLFTDRLTFEEGKGKIDVSVRGTLEKPEAIGLAKIENATFSAQALPEKITGVTGNIDFDFDRVIVNNLQGQFSKGKIAAVGVIPIFNDLQTQIENPLKIDLEKLTLNMKGLYEGGVSGGLEITGSIFDPKVGGKVELSNGKVLLAESSEAVNSVNDSFVFSTLKSNKPDEIVNGESVTRFNNLQLTLGKNLEIARPPILNFKATGELNLTGSLEKPIPEGKISLKKGNVNLFTTQFKLARGEKNTATFRKNRPNDPDLDIHLFAKVLDTIQTTKLSRENITGLSALESVRVEANIEGPASKLKENLELTSSPARSKTEIVSLLGGGFVNTQGRGESTLGLINIAGSAVFNNLQSTFNEIGTAFGLSEFRVFPTIISEDREAGRNYSSLEIAAEAGIDITKKISVSGIKILTDDDPFQWGVNYRVNDRVRLRGSTNLFDDTRVFVEYQRRF</sequence>
<keyword evidence="4 6" id="KW-0472">Membrane</keyword>
<organism evidence="9 10">
    <name type="scientific">Mastigocoleus testarum BC008</name>
    <dbReference type="NCBI Taxonomy" id="371196"/>
    <lineage>
        <taxon>Bacteria</taxon>
        <taxon>Bacillati</taxon>
        <taxon>Cyanobacteriota</taxon>
        <taxon>Cyanophyceae</taxon>
        <taxon>Nostocales</taxon>
        <taxon>Hapalosiphonaceae</taxon>
        <taxon>Mastigocoleus</taxon>
    </lineage>
</organism>
<keyword evidence="3 6" id="KW-1133">Transmembrane helix</keyword>
<dbReference type="InterPro" id="IPR053022">
    <property type="entry name" value="Chloroplast_translocon_comp"/>
</dbReference>
<evidence type="ECO:0000313" key="9">
    <source>
        <dbReference type="EMBL" id="KST70224.1"/>
    </source>
</evidence>
<evidence type="ECO:0000256" key="3">
    <source>
        <dbReference type="ARBA" id="ARBA00022989"/>
    </source>
</evidence>
<comment type="subcellular location">
    <subcellularLocation>
        <location evidence="1">Membrane</location>
        <topology evidence="1">Single-pass membrane protein</topology>
    </subcellularLocation>
</comment>
<gene>
    <name evidence="8" type="ORF">BC008_27250</name>
    <name evidence="9" type="ORF">BC008_36855</name>
</gene>
<reference evidence="9 10" key="1">
    <citation type="journal article" date="2015" name="Genome Announc.">
        <title>Draft Genome of the Euendolithic (true boring) Cyanobacterium Mastigocoleus testarum strain BC008.</title>
        <authorList>
            <person name="Guida B.S."/>
            <person name="Garcia-Pichel F."/>
        </authorList>
    </citation>
    <scope>NUCLEOTIDE SEQUENCE [LARGE SCALE GENOMIC DNA]</scope>
    <source>
        <strain evidence="9 10">BC008</strain>
    </source>
</reference>
<dbReference type="EMBL" id="LMTZ01000093">
    <property type="protein sequence ID" value="KST66886.1"/>
    <property type="molecule type" value="Genomic_DNA"/>
</dbReference>
<dbReference type="GO" id="GO:0005886">
    <property type="term" value="C:plasma membrane"/>
    <property type="evidence" value="ECO:0007669"/>
    <property type="project" value="InterPro"/>
</dbReference>
<evidence type="ECO:0000256" key="4">
    <source>
        <dbReference type="ARBA" id="ARBA00023136"/>
    </source>
</evidence>
<proteinExistence type="predicted"/>
<dbReference type="PANTHER" id="PTHR34457">
    <property type="entry name" value="EMBRYO DEFECTIVE 2410"/>
    <property type="match status" value="1"/>
</dbReference>